<gene>
    <name evidence="2" type="ORF">SAMN05421680_13342</name>
    <name evidence="1" type="ORF">Xmau_04228</name>
</gene>
<dbReference type="OrthoDB" id="6466957at2"/>
<evidence type="ECO:0000313" key="2">
    <source>
        <dbReference type="EMBL" id="SFK17116.1"/>
    </source>
</evidence>
<evidence type="ECO:0000313" key="3">
    <source>
        <dbReference type="Proteomes" id="UP000198919"/>
    </source>
</evidence>
<dbReference type="AlphaFoldDB" id="A0A1I3XDI6"/>
<keyword evidence="4" id="KW-1185">Reference proteome</keyword>
<organism evidence="2 3">
    <name type="scientific">Xenorhabdus mauleonii</name>
    <dbReference type="NCBI Taxonomy" id="351675"/>
    <lineage>
        <taxon>Bacteria</taxon>
        <taxon>Pseudomonadati</taxon>
        <taxon>Pseudomonadota</taxon>
        <taxon>Gammaproteobacteria</taxon>
        <taxon>Enterobacterales</taxon>
        <taxon>Morganellaceae</taxon>
        <taxon>Xenorhabdus</taxon>
    </lineage>
</organism>
<dbReference type="EMBL" id="NITY01000027">
    <property type="protein sequence ID" value="PHM36558.1"/>
    <property type="molecule type" value="Genomic_DNA"/>
</dbReference>
<dbReference type="RefSeq" id="WP_092514126.1">
    <property type="nucleotide sequence ID" value="NZ_CAWNQB010000020.1"/>
</dbReference>
<name>A0A1I3XDI6_9GAMM</name>
<sequence length="85" mass="10497">MKKYTVLFAEISKKNPDDEPDVYRFESIKEFLSFVKKVKFQEKMNFNYHYILSDSMEKTNKFQYKITEEAKHYKQFKKLLIEYMS</sequence>
<dbReference type="STRING" id="351675.SAMN05421680_13342"/>
<proteinExistence type="predicted"/>
<dbReference type="EMBL" id="FORG01000033">
    <property type="protein sequence ID" value="SFK17116.1"/>
    <property type="molecule type" value="Genomic_DNA"/>
</dbReference>
<evidence type="ECO:0000313" key="4">
    <source>
        <dbReference type="Proteomes" id="UP000224607"/>
    </source>
</evidence>
<dbReference type="Proteomes" id="UP000224607">
    <property type="component" value="Unassembled WGS sequence"/>
</dbReference>
<reference evidence="3" key="1">
    <citation type="submission" date="2016-10" db="EMBL/GenBank/DDBJ databases">
        <authorList>
            <person name="Varghese N."/>
            <person name="Submissions S."/>
        </authorList>
    </citation>
    <scope>NUCLEOTIDE SEQUENCE [LARGE SCALE GENOMIC DNA]</scope>
    <source>
        <strain evidence="3">DSM 17908</strain>
    </source>
</reference>
<reference evidence="1 4" key="3">
    <citation type="journal article" date="2017" name="Nat. Microbiol.">
        <title>Natural product diversity associated with the nematode symbionts Photorhabdus and Xenorhabdus.</title>
        <authorList>
            <person name="Tobias N.J."/>
            <person name="Wolff H."/>
            <person name="Djahanschiri B."/>
            <person name="Grundmann F."/>
            <person name="Kronenwerth M."/>
            <person name="Shi Y.M."/>
            <person name="Simonyi S."/>
            <person name="Grun P."/>
            <person name="Shapiro-Ilan D."/>
            <person name="Pidot S.J."/>
            <person name="Stinear T.P."/>
            <person name="Ebersberger I."/>
            <person name="Bode H.B."/>
        </authorList>
    </citation>
    <scope>NUCLEOTIDE SEQUENCE [LARGE SCALE GENOMIC DNA]</scope>
    <source>
        <strain evidence="1 4">DSM 17908</strain>
    </source>
</reference>
<accession>A0A1I3XDI6</accession>
<evidence type="ECO:0000313" key="1">
    <source>
        <dbReference type="EMBL" id="PHM36558.1"/>
    </source>
</evidence>
<dbReference type="Proteomes" id="UP000198919">
    <property type="component" value="Unassembled WGS sequence"/>
</dbReference>
<reference evidence="2" key="2">
    <citation type="submission" date="2016-10" db="EMBL/GenBank/DDBJ databases">
        <authorList>
            <person name="de Groot N.N."/>
        </authorList>
    </citation>
    <scope>NUCLEOTIDE SEQUENCE [LARGE SCALE GENOMIC DNA]</scope>
    <source>
        <strain evidence="2">DSM 17908</strain>
    </source>
</reference>
<protein>
    <submittedName>
        <fullName evidence="2">Uncharacterized protein</fullName>
    </submittedName>
</protein>